<dbReference type="Proteomes" id="UP000830583">
    <property type="component" value="Chromosome"/>
</dbReference>
<dbReference type="EC" id="1.1.1.1" evidence="4"/>
<gene>
    <name evidence="4" type="ORF">M0M57_07490</name>
</gene>
<dbReference type="SUPFAM" id="SSF56796">
    <property type="entry name" value="Dehydroquinate synthase-like"/>
    <property type="match status" value="1"/>
</dbReference>
<sequence length="388" mass="43177">MTNFDLYNPTNYIFGKGQIAKLSELIPKNSKILLAYGGGSIFKNGIYDQVKSALSGFEIVEFGGIEPNPRFETLMKAVEIIRNEKITFILAVGGGSVIDGVKFISGAVNFEGDAIEILKKRVLFKDVSKVIPFGTVLTLPATGSEMNSGAVVTIEATQEKLTLGGSALFPKFSICDPTVVASLPKRQLENGVVDAFTHVMEQYLTYPHDALLQDRFAESILQTLIEIGPDVVKNPSDYKLASNFMWCATMALNGLIQKGVPSDWATHMIGHELTALYEIDHARTLAIIGPNLYRVLFETKKEKLAQYGERVWNVDGKSIEEKATQAIEKTVEFLHKMGMDTKLSNYTSDYEKSADFIVDRFEERGWKAMGEKQNITLEKVRQIVEMSY</sequence>
<organism evidence="4 5">
    <name type="scientific">Flavobacterium azooxidireducens</name>
    <dbReference type="NCBI Taxonomy" id="1871076"/>
    <lineage>
        <taxon>Bacteria</taxon>
        <taxon>Pseudomonadati</taxon>
        <taxon>Bacteroidota</taxon>
        <taxon>Flavobacteriia</taxon>
        <taxon>Flavobacteriales</taxon>
        <taxon>Flavobacteriaceae</taxon>
        <taxon>Flavobacterium</taxon>
    </lineage>
</organism>
<reference evidence="4" key="1">
    <citation type="submission" date="2022-04" db="EMBL/GenBank/DDBJ databases">
        <title>Consumption of N2O by Flavobacterium azooxidireducens sp. nov. isolated from Decomposing Leaf Litter of Phragmites australis (Cav.).</title>
        <authorList>
            <person name="Behrendt U."/>
            <person name="Spanner T."/>
            <person name="Augustin J."/>
            <person name="Horn M.A."/>
            <person name="Kolb S."/>
            <person name="Ulrich A."/>
        </authorList>
    </citation>
    <scope>NUCLEOTIDE SEQUENCE</scope>
    <source>
        <strain evidence="4">IGB 4-14</strain>
    </source>
</reference>
<keyword evidence="1 4" id="KW-0560">Oxidoreductase</keyword>
<evidence type="ECO:0000259" key="2">
    <source>
        <dbReference type="Pfam" id="PF00465"/>
    </source>
</evidence>
<proteinExistence type="predicted"/>
<feature type="domain" description="Fe-containing alcohol dehydrogenase-like C-terminal" evidence="3">
    <location>
        <begin position="191"/>
        <end position="385"/>
    </location>
</feature>
<feature type="domain" description="Alcohol dehydrogenase iron-type/glycerol dehydrogenase GldA" evidence="2">
    <location>
        <begin position="9"/>
        <end position="177"/>
    </location>
</feature>
<dbReference type="Pfam" id="PF00465">
    <property type="entry name" value="Fe-ADH"/>
    <property type="match status" value="1"/>
</dbReference>
<dbReference type="Pfam" id="PF25137">
    <property type="entry name" value="ADH_Fe_C"/>
    <property type="match status" value="1"/>
</dbReference>
<dbReference type="EMBL" id="CP096205">
    <property type="protein sequence ID" value="UPQ80674.1"/>
    <property type="molecule type" value="Genomic_DNA"/>
</dbReference>
<protein>
    <submittedName>
        <fullName evidence="4">Iron-containing alcohol dehydrogenase</fullName>
        <ecNumber evidence="4">1.1.1.1</ecNumber>
    </submittedName>
</protein>
<dbReference type="InterPro" id="IPR044731">
    <property type="entry name" value="BDH-like"/>
</dbReference>
<dbReference type="InterPro" id="IPR018211">
    <property type="entry name" value="ADH_Fe_CS"/>
</dbReference>
<dbReference type="Gene3D" id="1.20.1090.10">
    <property type="entry name" value="Dehydroquinate synthase-like - alpha domain"/>
    <property type="match status" value="1"/>
</dbReference>
<dbReference type="InterPro" id="IPR056798">
    <property type="entry name" value="ADH_Fe_C"/>
</dbReference>
<dbReference type="InterPro" id="IPR001670">
    <property type="entry name" value="ADH_Fe/GldA"/>
</dbReference>
<dbReference type="PROSITE" id="PS00060">
    <property type="entry name" value="ADH_IRON_2"/>
    <property type="match status" value="1"/>
</dbReference>
<keyword evidence="5" id="KW-1185">Reference proteome</keyword>
<name>A0ABY4KJ25_9FLAO</name>
<evidence type="ECO:0000313" key="4">
    <source>
        <dbReference type="EMBL" id="UPQ80674.1"/>
    </source>
</evidence>
<dbReference type="GO" id="GO:0004022">
    <property type="term" value="F:alcohol dehydrogenase (NAD+) activity"/>
    <property type="evidence" value="ECO:0007669"/>
    <property type="project" value="UniProtKB-EC"/>
</dbReference>
<dbReference type="PANTHER" id="PTHR43633">
    <property type="entry name" value="ALCOHOL DEHYDROGENASE YQHD"/>
    <property type="match status" value="1"/>
</dbReference>
<evidence type="ECO:0000256" key="1">
    <source>
        <dbReference type="ARBA" id="ARBA00023002"/>
    </source>
</evidence>
<accession>A0ABY4KJ25</accession>
<dbReference type="Gene3D" id="3.40.50.1970">
    <property type="match status" value="1"/>
</dbReference>
<evidence type="ECO:0000259" key="3">
    <source>
        <dbReference type="Pfam" id="PF25137"/>
    </source>
</evidence>
<dbReference type="RefSeq" id="WP_248436563.1">
    <property type="nucleotide sequence ID" value="NZ_CP096205.1"/>
</dbReference>
<dbReference type="CDD" id="cd08187">
    <property type="entry name" value="BDH"/>
    <property type="match status" value="1"/>
</dbReference>
<evidence type="ECO:0000313" key="5">
    <source>
        <dbReference type="Proteomes" id="UP000830583"/>
    </source>
</evidence>
<dbReference type="PANTHER" id="PTHR43633:SF1">
    <property type="entry name" value="ALCOHOL DEHYDROGENASE YQHD"/>
    <property type="match status" value="1"/>
</dbReference>